<evidence type="ECO:0000313" key="16">
    <source>
        <dbReference type="EMBL" id="CAF4083653.1"/>
    </source>
</evidence>
<dbReference type="PANTHER" id="PTHR11654">
    <property type="entry name" value="OLIGOPEPTIDE TRANSPORTER-RELATED"/>
    <property type="match status" value="1"/>
</dbReference>
<dbReference type="EMBL" id="CAJNOV010011062">
    <property type="protein sequence ID" value="CAF1435721.1"/>
    <property type="molecule type" value="Genomic_DNA"/>
</dbReference>
<feature type="transmembrane region" description="Helical" evidence="9">
    <location>
        <begin position="497"/>
        <end position="519"/>
    </location>
</feature>
<evidence type="ECO:0000313" key="12">
    <source>
        <dbReference type="EMBL" id="CAF1957809.1"/>
    </source>
</evidence>
<feature type="transmembrane region" description="Helical" evidence="9">
    <location>
        <begin position="130"/>
        <end position="149"/>
    </location>
</feature>
<keyword evidence="3 7" id="KW-0812">Transmembrane</keyword>
<comment type="subcellular location">
    <subcellularLocation>
        <location evidence="1 7">Membrane</location>
        <topology evidence="1 7">Multi-pass membrane protein</topology>
    </subcellularLocation>
</comment>
<comment type="similarity">
    <text evidence="2 7">Belongs to the major facilitator superfamily. Proton-dependent oligopeptide transporter (POT/PTR) (TC 2.A.17) family.</text>
</comment>
<dbReference type="GO" id="GO:0006857">
    <property type="term" value="P:oligopeptide transport"/>
    <property type="evidence" value="ECO:0007669"/>
    <property type="project" value="InterPro"/>
</dbReference>
<feature type="transmembrane region" description="Helical" evidence="9">
    <location>
        <begin position="217"/>
        <end position="235"/>
    </location>
</feature>
<feature type="transmembrane region" description="Helical" evidence="9">
    <location>
        <begin position="413"/>
        <end position="434"/>
    </location>
</feature>
<dbReference type="Proteomes" id="UP000663887">
    <property type="component" value="Unassembled WGS sequence"/>
</dbReference>
<protein>
    <submittedName>
        <fullName evidence="11">Uncharacterized protein</fullName>
    </submittedName>
</protein>
<evidence type="ECO:0000313" key="20">
    <source>
        <dbReference type="Proteomes" id="UP000663855"/>
    </source>
</evidence>
<dbReference type="Proteomes" id="UP000663856">
    <property type="component" value="Unassembled WGS sequence"/>
</dbReference>
<dbReference type="EMBL" id="CAJOBI010007356">
    <property type="protein sequence ID" value="CAF4083653.1"/>
    <property type="molecule type" value="Genomic_DNA"/>
</dbReference>
<dbReference type="PROSITE" id="PS01023">
    <property type="entry name" value="PTR2_2"/>
    <property type="match status" value="1"/>
</dbReference>
<accession>A0A815NRG2</accession>
<name>A0A815NRG2_9BILA</name>
<evidence type="ECO:0000256" key="4">
    <source>
        <dbReference type="ARBA" id="ARBA00022856"/>
    </source>
</evidence>
<evidence type="ECO:0000313" key="17">
    <source>
        <dbReference type="EMBL" id="CAF4134843.1"/>
    </source>
</evidence>
<keyword evidence="4" id="KW-0571">Peptide transport</keyword>
<dbReference type="EMBL" id="CAJOBG010002458">
    <property type="protein sequence ID" value="CAF4008267.1"/>
    <property type="molecule type" value="Genomic_DNA"/>
</dbReference>
<evidence type="ECO:0000256" key="3">
    <source>
        <dbReference type="ARBA" id="ARBA00022692"/>
    </source>
</evidence>
<gene>
    <name evidence="19" type="ORF">BYL167_LOCUS26092</name>
    <name evidence="11" type="ORF">CJN711_LOCUS23805</name>
    <name evidence="18" type="ORF">GIL414_LOCUS21036</name>
    <name evidence="10" type="ORF">KQP761_LOCUS6086</name>
    <name evidence="13" type="ORF">MBJ925_LOCUS13934</name>
    <name evidence="15" type="ORF">OVN521_LOCUS15461</name>
    <name evidence="16" type="ORF">SMN809_LOCUS16452</name>
    <name evidence="17" type="ORF">UXM345_LOCUS24217</name>
    <name evidence="14" type="ORF">WKI299_LOCUS33711</name>
    <name evidence="12" type="ORF">XDN619_LOCUS1207</name>
</gene>
<dbReference type="InterPro" id="IPR000109">
    <property type="entry name" value="POT_fam"/>
</dbReference>
<feature type="transmembrane region" description="Helical" evidence="9">
    <location>
        <begin position="463"/>
        <end position="485"/>
    </location>
</feature>
<dbReference type="Gene3D" id="1.20.1250.20">
    <property type="entry name" value="MFS general substrate transporter like domains"/>
    <property type="match status" value="1"/>
</dbReference>
<dbReference type="EMBL" id="CAJNRF010016089">
    <property type="protein sequence ID" value="CAF2186025.1"/>
    <property type="molecule type" value="Genomic_DNA"/>
</dbReference>
<dbReference type="Proteomes" id="UP000681720">
    <property type="component" value="Unassembled WGS sequence"/>
</dbReference>
<dbReference type="EMBL" id="CAJOBH010028722">
    <property type="protein sequence ID" value="CAF4265104.1"/>
    <property type="molecule type" value="Genomic_DNA"/>
</dbReference>
<feature type="transmembrane region" description="Helical" evidence="9">
    <location>
        <begin position="155"/>
        <end position="176"/>
    </location>
</feature>
<evidence type="ECO:0000256" key="2">
    <source>
        <dbReference type="ARBA" id="ARBA00005982"/>
    </source>
</evidence>
<evidence type="ECO:0000313" key="18">
    <source>
        <dbReference type="EMBL" id="CAF4186902.1"/>
    </source>
</evidence>
<dbReference type="Proteomes" id="UP000663866">
    <property type="component" value="Unassembled WGS sequence"/>
</dbReference>
<feature type="transmembrane region" description="Helical" evidence="9">
    <location>
        <begin position="98"/>
        <end position="118"/>
    </location>
</feature>
<keyword evidence="4" id="KW-0653">Protein transport</keyword>
<evidence type="ECO:0000313" key="14">
    <source>
        <dbReference type="EMBL" id="CAF2186025.1"/>
    </source>
</evidence>
<evidence type="ECO:0000256" key="8">
    <source>
        <dbReference type="SAM" id="MobiDB-lite"/>
    </source>
</evidence>
<keyword evidence="6 9" id="KW-0472">Membrane</keyword>
<keyword evidence="21" id="KW-1185">Reference proteome</keyword>
<dbReference type="EMBL" id="CAJNRG010000061">
    <property type="protein sequence ID" value="CAF1957809.1"/>
    <property type="molecule type" value="Genomic_DNA"/>
</dbReference>
<evidence type="ECO:0000313" key="15">
    <source>
        <dbReference type="EMBL" id="CAF4008267.1"/>
    </source>
</evidence>
<dbReference type="InterPro" id="IPR018456">
    <property type="entry name" value="PTR2_symporter_CS"/>
</dbReference>
<evidence type="ECO:0000313" key="19">
    <source>
        <dbReference type="EMBL" id="CAF4265104.1"/>
    </source>
</evidence>
<evidence type="ECO:0000256" key="9">
    <source>
        <dbReference type="SAM" id="Phobius"/>
    </source>
</evidence>
<feature type="transmembrane region" description="Helical" evidence="9">
    <location>
        <begin position="525"/>
        <end position="545"/>
    </location>
</feature>
<comment type="caution">
    <text evidence="11">The sequence shown here is derived from an EMBL/GenBank/DDBJ whole genome shotgun (WGS) entry which is preliminary data.</text>
</comment>
<keyword evidence="7" id="KW-0813">Transport</keyword>
<evidence type="ECO:0000256" key="5">
    <source>
        <dbReference type="ARBA" id="ARBA00022989"/>
    </source>
</evidence>
<dbReference type="EMBL" id="CAJOBJ010016347">
    <property type="protein sequence ID" value="CAF4186902.1"/>
    <property type="molecule type" value="Genomic_DNA"/>
</dbReference>
<dbReference type="Proteomes" id="UP000663855">
    <property type="component" value="Unassembled WGS sequence"/>
</dbReference>
<dbReference type="AlphaFoldDB" id="A0A815NRG2"/>
<dbReference type="OrthoDB" id="8904098at2759"/>
<evidence type="ECO:0000313" key="10">
    <source>
        <dbReference type="EMBL" id="CAF1327918.1"/>
    </source>
</evidence>
<proteinExistence type="inferred from homology"/>
<dbReference type="Proteomes" id="UP000663834">
    <property type="component" value="Unassembled WGS sequence"/>
</dbReference>
<evidence type="ECO:0000313" key="13">
    <source>
        <dbReference type="EMBL" id="CAF2055323.1"/>
    </source>
</evidence>
<dbReference type="Proteomes" id="UP000676336">
    <property type="component" value="Unassembled WGS sequence"/>
</dbReference>
<dbReference type="EMBL" id="CAJNOW010001740">
    <property type="protein sequence ID" value="CAF1327918.1"/>
    <property type="molecule type" value="Genomic_DNA"/>
</dbReference>
<dbReference type="GO" id="GO:0016020">
    <property type="term" value="C:membrane"/>
    <property type="evidence" value="ECO:0007669"/>
    <property type="project" value="UniProtKB-SubCell"/>
</dbReference>
<organism evidence="11 20">
    <name type="scientific">Rotaria magnacalcarata</name>
    <dbReference type="NCBI Taxonomy" id="392030"/>
    <lineage>
        <taxon>Eukaryota</taxon>
        <taxon>Metazoa</taxon>
        <taxon>Spiralia</taxon>
        <taxon>Gnathifera</taxon>
        <taxon>Rotifera</taxon>
        <taxon>Eurotatoria</taxon>
        <taxon>Bdelloidea</taxon>
        <taxon>Philodinida</taxon>
        <taxon>Philodinidae</taxon>
        <taxon>Rotaria</taxon>
    </lineage>
</organism>
<reference evidence="11" key="1">
    <citation type="submission" date="2021-02" db="EMBL/GenBank/DDBJ databases">
        <authorList>
            <person name="Nowell W R."/>
        </authorList>
    </citation>
    <scope>NUCLEOTIDE SEQUENCE</scope>
</reference>
<dbReference type="EMBL" id="CAJOBF010004353">
    <property type="protein sequence ID" value="CAF4134843.1"/>
    <property type="molecule type" value="Genomic_DNA"/>
</dbReference>
<feature type="region of interest" description="Disordered" evidence="8">
    <location>
        <begin position="1"/>
        <end position="31"/>
    </location>
</feature>
<evidence type="ECO:0000256" key="7">
    <source>
        <dbReference type="RuleBase" id="RU003755"/>
    </source>
</evidence>
<dbReference type="GO" id="GO:0022857">
    <property type="term" value="F:transmembrane transporter activity"/>
    <property type="evidence" value="ECO:0007669"/>
    <property type="project" value="InterPro"/>
</dbReference>
<dbReference type="Proteomes" id="UP000663842">
    <property type="component" value="Unassembled WGS sequence"/>
</dbReference>
<keyword evidence="5 9" id="KW-1133">Transmembrane helix</keyword>
<dbReference type="SUPFAM" id="SSF103473">
    <property type="entry name" value="MFS general substrate transporter"/>
    <property type="match status" value="1"/>
</dbReference>
<sequence>MSGIEEIEFSSKSFNEPKAATESTEDADEIEPTAEELTRLKHVSDQIPLAAWLIIVCELCERFSFIGLSGPFQNYIEFPIPVSKDKQSGVLGRGHRTATLLTTLFQFFCYLTPIFGAILADQFWGKYKTIFFGCVTYMIGLLILVLSSIPPSINAGLAFPGLIVAMLIISFGTGGVKSNVSPLMAEQYTRTKPIVKEIRGEKKIVDPTVTVQSMFNWFYWAINLGALSAIITTNIEKYHSFWLAYFLPMIVFTGSIAVLTFARHRYIRKAPSGSLIIRASRVIIRAIQMRWRLSKEVKYQHFLDYAKENPLTSAHNDTESVIESNNRQFIEDLKQALSACRVFAFYPFYWICYNQLGGNMVSQAAQMNVGPLPNDLLQNIDPIVLLIFIPIFDKLVYPTLRRLNIKFNSISRIMCGFFCISIAMAWTTLVQHLIYVSGPNFNYTTKPCPTCQTFNNITVAWQIPSYFFIAISEIFASIAGLEYAFTHAPSSMKSVVMSLFLFTSAIGSALSFALLPITVDPDLMWMYASLSIVSFFVGIIFFLVFRTEKN</sequence>
<evidence type="ECO:0000256" key="1">
    <source>
        <dbReference type="ARBA" id="ARBA00004141"/>
    </source>
</evidence>
<dbReference type="Pfam" id="PF00854">
    <property type="entry name" value="PTR2"/>
    <property type="match status" value="1"/>
</dbReference>
<evidence type="ECO:0000256" key="6">
    <source>
        <dbReference type="ARBA" id="ARBA00023136"/>
    </source>
</evidence>
<feature type="transmembrane region" description="Helical" evidence="9">
    <location>
        <begin position="241"/>
        <end position="262"/>
    </location>
</feature>
<evidence type="ECO:0000313" key="11">
    <source>
        <dbReference type="EMBL" id="CAF1435721.1"/>
    </source>
</evidence>
<dbReference type="InterPro" id="IPR036259">
    <property type="entry name" value="MFS_trans_sf"/>
</dbReference>
<dbReference type="Proteomes" id="UP000681967">
    <property type="component" value="Unassembled WGS sequence"/>
</dbReference>
<dbReference type="EMBL" id="CAJNRE010006454">
    <property type="protein sequence ID" value="CAF2055323.1"/>
    <property type="molecule type" value="Genomic_DNA"/>
</dbReference>
<dbReference type="Proteomes" id="UP000663824">
    <property type="component" value="Unassembled WGS sequence"/>
</dbReference>
<evidence type="ECO:0000313" key="21">
    <source>
        <dbReference type="Proteomes" id="UP000663866"/>
    </source>
</evidence>